<dbReference type="PIRSF" id="PIRSF000887">
    <property type="entry name" value="Pesterase_MJ0037"/>
    <property type="match status" value="1"/>
</dbReference>
<dbReference type="InterPro" id="IPR026336">
    <property type="entry name" value="PdeM-like"/>
</dbReference>
<dbReference type="Proteomes" id="UP000198615">
    <property type="component" value="Unassembled WGS sequence"/>
</dbReference>
<name>A0A8G2BF85_9PROT</name>
<evidence type="ECO:0000313" key="3">
    <source>
        <dbReference type="Proteomes" id="UP000198615"/>
    </source>
</evidence>
<dbReference type="RefSeq" id="WP_093148257.1">
    <property type="nucleotide sequence ID" value="NZ_FNBW01000002.1"/>
</dbReference>
<reference evidence="2 3" key="1">
    <citation type="submission" date="2016-10" db="EMBL/GenBank/DDBJ databases">
        <authorList>
            <person name="Varghese N."/>
            <person name="Submissions S."/>
        </authorList>
    </citation>
    <scope>NUCLEOTIDE SEQUENCE [LARGE SCALE GENOMIC DNA]</scope>
    <source>
        <strain evidence="2 3">DSM 18839</strain>
    </source>
</reference>
<protein>
    <submittedName>
        <fullName evidence="2">Putative phosphoesterase</fullName>
    </submittedName>
</protein>
<dbReference type="InterPro" id="IPR029052">
    <property type="entry name" value="Metallo-depent_PP-like"/>
</dbReference>
<dbReference type="InterPro" id="IPR024173">
    <property type="entry name" value="Pesterase_MJ0037-like"/>
</dbReference>
<dbReference type="GO" id="GO:0016787">
    <property type="term" value="F:hydrolase activity"/>
    <property type="evidence" value="ECO:0007669"/>
    <property type="project" value="InterPro"/>
</dbReference>
<proteinExistence type="predicted"/>
<dbReference type="EMBL" id="FNBW01000002">
    <property type="protein sequence ID" value="SDF25104.1"/>
    <property type="molecule type" value="Genomic_DNA"/>
</dbReference>
<evidence type="ECO:0000259" key="1">
    <source>
        <dbReference type="Pfam" id="PF00149"/>
    </source>
</evidence>
<organism evidence="2 3">
    <name type="scientific">Thalassobaculum litoreum DSM 18839</name>
    <dbReference type="NCBI Taxonomy" id="1123362"/>
    <lineage>
        <taxon>Bacteria</taxon>
        <taxon>Pseudomonadati</taxon>
        <taxon>Pseudomonadota</taxon>
        <taxon>Alphaproteobacteria</taxon>
        <taxon>Rhodospirillales</taxon>
        <taxon>Thalassobaculaceae</taxon>
        <taxon>Thalassobaculum</taxon>
    </lineage>
</organism>
<dbReference type="SUPFAM" id="SSF56300">
    <property type="entry name" value="Metallo-dependent phosphatases"/>
    <property type="match status" value="1"/>
</dbReference>
<feature type="domain" description="Calcineurin-like phosphoesterase" evidence="1">
    <location>
        <begin position="30"/>
        <end position="121"/>
    </location>
</feature>
<dbReference type="NCBIfam" id="TIGR04123">
    <property type="entry name" value="P_estr_lig_assc"/>
    <property type="match status" value="1"/>
</dbReference>
<comment type="caution">
    <text evidence="2">The sequence shown here is derived from an EMBL/GenBank/DDBJ whole genome shotgun (WGS) entry which is preliminary data.</text>
</comment>
<dbReference type="PANTHER" id="PTHR39323">
    <property type="entry name" value="BLR1149 PROTEIN"/>
    <property type="match status" value="1"/>
</dbReference>
<gene>
    <name evidence="2" type="ORF">SAMN05660686_00747</name>
</gene>
<keyword evidence="3" id="KW-1185">Reference proteome</keyword>
<sequence length="243" mass="26108">MTKPVSLILNGAELLADPGGLLIWPARETLIVADLHLEKGSSLARKGTLLPPYDTRATVARLAAAIEAHRPRRVICVGDSFHDAAGSARLDDMDRAALARLVETVAWIWITGNHDPGPPSGLGGIVTDGVVDGPLTFRHEARDTGGPGEISGHYHPVARLRIKGRTVSGRCFVNDGARLILPAFGAYTGGLDVCAPDLRRLFARRFEVALMQSGRVWRVPSSELLSPPPAQIGTPVERRESVR</sequence>
<dbReference type="Gene3D" id="3.60.21.10">
    <property type="match status" value="1"/>
</dbReference>
<dbReference type="PANTHER" id="PTHR39323:SF1">
    <property type="entry name" value="BLR1149 PROTEIN"/>
    <property type="match status" value="1"/>
</dbReference>
<accession>A0A8G2BF85</accession>
<dbReference type="Pfam" id="PF00149">
    <property type="entry name" value="Metallophos"/>
    <property type="match status" value="1"/>
</dbReference>
<dbReference type="OrthoDB" id="9795838at2"/>
<evidence type="ECO:0000313" key="2">
    <source>
        <dbReference type="EMBL" id="SDF25104.1"/>
    </source>
</evidence>
<dbReference type="AlphaFoldDB" id="A0A8G2BF85"/>
<dbReference type="InterPro" id="IPR004843">
    <property type="entry name" value="Calcineurin-like_PHP"/>
</dbReference>